<dbReference type="NCBIfam" id="NF007031">
    <property type="entry name" value="PRK09496.1-2"/>
    <property type="match status" value="1"/>
</dbReference>
<evidence type="ECO:0000256" key="1">
    <source>
        <dbReference type="ARBA" id="ARBA00022448"/>
    </source>
</evidence>
<keyword evidence="4" id="KW-0520">NAD</keyword>
<dbReference type="InterPro" id="IPR003148">
    <property type="entry name" value="RCK_N"/>
</dbReference>
<dbReference type="InterPro" id="IPR036721">
    <property type="entry name" value="RCK_C_sf"/>
</dbReference>
<keyword evidence="5" id="KW-0406">Ion transport</keyword>
<dbReference type="InterPro" id="IPR050721">
    <property type="entry name" value="Trk_Ktr_HKT_K-transport"/>
</dbReference>
<name>A0A381Q1B4_9ZZZZ</name>
<gene>
    <name evidence="8" type="ORF">METZ01_LOCUS24831</name>
</gene>
<dbReference type="Pfam" id="PF02254">
    <property type="entry name" value="TrkA_N"/>
    <property type="match status" value="2"/>
</dbReference>
<dbReference type="Gene3D" id="3.40.50.720">
    <property type="entry name" value="NAD(P)-binding Rossmann-like Domain"/>
    <property type="match status" value="2"/>
</dbReference>
<feature type="domain" description="RCK C-terminal" evidence="7">
    <location>
        <begin position="366"/>
        <end position="448"/>
    </location>
</feature>
<dbReference type="PRINTS" id="PR00335">
    <property type="entry name" value="KUPTAKETRKA"/>
</dbReference>
<feature type="domain" description="RCK N-terminal" evidence="6">
    <location>
        <begin position="1"/>
        <end position="121"/>
    </location>
</feature>
<evidence type="ECO:0008006" key="9">
    <source>
        <dbReference type="Google" id="ProtNLM"/>
    </source>
</evidence>
<dbReference type="InterPro" id="IPR006036">
    <property type="entry name" value="K_uptake_TrkA"/>
</dbReference>
<sequence length="449" mass="49350">MRVVIIGAGEVGFHVAKSLSELDYDIAVIDTDPVKCQRANEHLDVIVIEGNGSDANTLKDANVNDADYVFCVTSSDETNLIASMQSHNLGAKKIVARLRNTDYSNNGDSIHPEKFGVDIVIHPEHEVANEIVRLVKHPYADKFYEFENGKAVLFSKKINHRSKLVNSTIEDFHRNNTEFKSLIVSVVRDEKMTIPPASFKFEPGDSVFFFVKLKNLNPLLSSIGISISNSKRVMIAGASKIGRKVAEELQETMSVRLVDNSKQKAKNVANQLGDSIVMHADATDVEFLKNENIGDVDSFISVTEDQQLNLLAGILAKQLKVKQSIIHVANPDYVKSMSGIGIGSIVSKNTSSVNSIVKAIRIDQKDNVIQIFSRLGMEAIELEVERNSKGARVPIANLNLPHGSLIALVNHNGHIAIPSGDYQILPNDAVLIFCINSKVKEVANIFKSE</sequence>
<evidence type="ECO:0000313" key="8">
    <source>
        <dbReference type="EMBL" id="SUZ71977.1"/>
    </source>
</evidence>
<dbReference type="PANTHER" id="PTHR43833:SF5">
    <property type="entry name" value="TRK SYSTEM POTASSIUM UPTAKE PROTEIN TRKA"/>
    <property type="match status" value="1"/>
</dbReference>
<keyword evidence="2" id="KW-0633">Potassium transport</keyword>
<proteinExistence type="predicted"/>
<organism evidence="8">
    <name type="scientific">marine metagenome</name>
    <dbReference type="NCBI Taxonomy" id="408172"/>
    <lineage>
        <taxon>unclassified sequences</taxon>
        <taxon>metagenomes</taxon>
        <taxon>ecological metagenomes</taxon>
    </lineage>
</organism>
<dbReference type="Pfam" id="PF02080">
    <property type="entry name" value="TrkA_C"/>
    <property type="match status" value="2"/>
</dbReference>
<dbReference type="GO" id="GO:0015079">
    <property type="term" value="F:potassium ion transmembrane transporter activity"/>
    <property type="evidence" value="ECO:0007669"/>
    <property type="project" value="InterPro"/>
</dbReference>
<evidence type="ECO:0000259" key="7">
    <source>
        <dbReference type="PROSITE" id="PS51202"/>
    </source>
</evidence>
<evidence type="ECO:0000256" key="4">
    <source>
        <dbReference type="ARBA" id="ARBA00023027"/>
    </source>
</evidence>
<evidence type="ECO:0000259" key="6">
    <source>
        <dbReference type="PROSITE" id="PS51201"/>
    </source>
</evidence>
<dbReference type="InterPro" id="IPR006037">
    <property type="entry name" value="RCK_C"/>
</dbReference>
<dbReference type="PROSITE" id="PS51201">
    <property type="entry name" value="RCK_N"/>
    <property type="match status" value="2"/>
</dbReference>
<keyword evidence="1" id="KW-0813">Transport</keyword>
<evidence type="ECO:0000256" key="5">
    <source>
        <dbReference type="ARBA" id="ARBA00023065"/>
    </source>
</evidence>
<reference evidence="8" key="1">
    <citation type="submission" date="2018-05" db="EMBL/GenBank/DDBJ databases">
        <authorList>
            <person name="Lanie J.A."/>
            <person name="Ng W.-L."/>
            <person name="Kazmierczak K.M."/>
            <person name="Andrzejewski T.M."/>
            <person name="Davidsen T.M."/>
            <person name="Wayne K.J."/>
            <person name="Tettelin H."/>
            <person name="Glass J.I."/>
            <person name="Rusch D."/>
            <person name="Podicherti R."/>
            <person name="Tsui H.-C.T."/>
            <person name="Winkler M.E."/>
        </authorList>
    </citation>
    <scope>NUCLEOTIDE SEQUENCE</scope>
</reference>
<dbReference type="AlphaFoldDB" id="A0A381Q1B4"/>
<dbReference type="SUPFAM" id="SSF51735">
    <property type="entry name" value="NAD(P)-binding Rossmann-fold domains"/>
    <property type="match status" value="2"/>
</dbReference>
<evidence type="ECO:0000256" key="2">
    <source>
        <dbReference type="ARBA" id="ARBA00022538"/>
    </source>
</evidence>
<dbReference type="GO" id="GO:0005886">
    <property type="term" value="C:plasma membrane"/>
    <property type="evidence" value="ECO:0007669"/>
    <property type="project" value="InterPro"/>
</dbReference>
<feature type="domain" description="RCK N-terminal" evidence="6">
    <location>
        <begin position="230"/>
        <end position="347"/>
    </location>
</feature>
<accession>A0A381Q1B4</accession>
<keyword evidence="3" id="KW-0630">Potassium</keyword>
<dbReference type="InterPro" id="IPR036291">
    <property type="entry name" value="NAD(P)-bd_dom_sf"/>
</dbReference>
<evidence type="ECO:0000256" key="3">
    <source>
        <dbReference type="ARBA" id="ARBA00022958"/>
    </source>
</evidence>
<dbReference type="NCBIfam" id="NF007039">
    <property type="entry name" value="PRK09496.3-2"/>
    <property type="match status" value="1"/>
</dbReference>
<dbReference type="EMBL" id="UINC01001138">
    <property type="protein sequence ID" value="SUZ71977.1"/>
    <property type="molecule type" value="Genomic_DNA"/>
</dbReference>
<protein>
    <recommendedName>
        <fullName evidence="9">Trk system potassium uptake protein TrkA</fullName>
    </recommendedName>
</protein>
<dbReference type="Gene3D" id="3.30.70.1450">
    <property type="entry name" value="Regulator of K+ conductance, C-terminal domain"/>
    <property type="match status" value="2"/>
</dbReference>
<feature type="domain" description="RCK C-terminal" evidence="7">
    <location>
        <begin position="141"/>
        <end position="225"/>
    </location>
</feature>
<dbReference type="SUPFAM" id="SSF116726">
    <property type="entry name" value="TrkA C-terminal domain-like"/>
    <property type="match status" value="2"/>
</dbReference>
<dbReference type="PANTHER" id="PTHR43833">
    <property type="entry name" value="POTASSIUM CHANNEL PROTEIN 2-RELATED-RELATED"/>
    <property type="match status" value="1"/>
</dbReference>
<dbReference type="PROSITE" id="PS51202">
    <property type="entry name" value="RCK_C"/>
    <property type="match status" value="2"/>
</dbReference>